<feature type="region of interest" description="Disordered" evidence="1">
    <location>
        <begin position="64"/>
        <end position="127"/>
    </location>
</feature>
<organism evidence="2 3">
    <name type="scientific">Thelonectria olida</name>
    <dbReference type="NCBI Taxonomy" id="1576542"/>
    <lineage>
        <taxon>Eukaryota</taxon>
        <taxon>Fungi</taxon>
        <taxon>Dikarya</taxon>
        <taxon>Ascomycota</taxon>
        <taxon>Pezizomycotina</taxon>
        <taxon>Sordariomycetes</taxon>
        <taxon>Hypocreomycetidae</taxon>
        <taxon>Hypocreales</taxon>
        <taxon>Nectriaceae</taxon>
        <taxon>Thelonectria</taxon>
    </lineage>
</organism>
<feature type="compositionally biased region" description="Polar residues" evidence="1">
    <location>
        <begin position="94"/>
        <end position="106"/>
    </location>
</feature>
<name>A0A9P8VWG4_9HYPO</name>
<dbReference type="EMBL" id="JAGPYM010000027">
    <property type="protein sequence ID" value="KAH6880060.1"/>
    <property type="molecule type" value="Genomic_DNA"/>
</dbReference>
<feature type="compositionally biased region" description="Pro residues" evidence="1">
    <location>
        <begin position="71"/>
        <end position="80"/>
    </location>
</feature>
<evidence type="ECO:0000313" key="2">
    <source>
        <dbReference type="EMBL" id="KAH6880060.1"/>
    </source>
</evidence>
<evidence type="ECO:0000256" key="1">
    <source>
        <dbReference type="SAM" id="MobiDB-lite"/>
    </source>
</evidence>
<accession>A0A9P8VWG4</accession>
<protein>
    <submittedName>
        <fullName evidence="2">Uncharacterized protein</fullName>
    </submittedName>
</protein>
<proteinExistence type="predicted"/>
<evidence type="ECO:0000313" key="3">
    <source>
        <dbReference type="Proteomes" id="UP000777438"/>
    </source>
</evidence>
<dbReference type="Proteomes" id="UP000777438">
    <property type="component" value="Unassembled WGS sequence"/>
</dbReference>
<comment type="caution">
    <text evidence="2">The sequence shown here is derived from an EMBL/GenBank/DDBJ whole genome shotgun (WGS) entry which is preliminary data.</text>
</comment>
<dbReference type="AlphaFoldDB" id="A0A9P8VWG4"/>
<keyword evidence="3" id="KW-1185">Reference proteome</keyword>
<feature type="compositionally biased region" description="Low complexity" evidence="1">
    <location>
        <begin position="81"/>
        <end position="93"/>
    </location>
</feature>
<sequence>MAEIKPQHGDAGLKRSHRCISDHTINTIIISSTDRDQRIIIKALSPQSSQSCRPSASCLASLAASTAPDSPVQPPSPPPSLTHTLTTTQATPSLHSTIFSLSTPPTGLSPAQRPHHSSPRPQKSNTTLHPLTHAVRPVPGSIGLRATPPPALFLSLLWHSLSVLSVSSRPTVTSIFETRTRKSHVPRYRHYRVPSLSNILFASSHLPFLPVRPPKRWNAS</sequence>
<gene>
    <name evidence="2" type="ORF">B0T10DRAFT_146079</name>
</gene>
<reference evidence="2 3" key="1">
    <citation type="journal article" date="2021" name="Nat. Commun.">
        <title>Genetic determinants of endophytism in the Arabidopsis root mycobiome.</title>
        <authorList>
            <person name="Mesny F."/>
            <person name="Miyauchi S."/>
            <person name="Thiergart T."/>
            <person name="Pickel B."/>
            <person name="Atanasova L."/>
            <person name="Karlsson M."/>
            <person name="Huettel B."/>
            <person name="Barry K.W."/>
            <person name="Haridas S."/>
            <person name="Chen C."/>
            <person name="Bauer D."/>
            <person name="Andreopoulos W."/>
            <person name="Pangilinan J."/>
            <person name="LaButti K."/>
            <person name="Riley R."/>
            <person name="Lipzen A."/>
            <person name="Clum A."/>
            <person name="Drula E."/>
            <person name="Henrissat B."/>
            <person name="Kohler A."/>
            <person name="Grigoriev I.V."/>
            <person name="Martin F.M."/>
            <person name="Hacquard S."/>
        </authorList>
    </citation>
    <scope>NUCLEOTIDE SEQUENCE [LARGE SCALE GENOMIC DNA]</scope>
    <source>
        <strain evidence="2 3">MPI-CAGE-CH-0241</strain>
    </source>
</reference>